<protein>
    <submittedName>
        <fullName evidence="5">Glycoside hydrolase family 97 N-terminal domain-containing protein</fullName>
    </submittedName>
</protein>
<comment type="subunit">
    <text evidence="2">Monomer.</text>
</comment>
<gene>
    <name evidence="5" type="ORF">RHP51_07945</name>
</gene>
<dbReference type="Gene3D" id="2.70.98.10">
    <property type="match status" value="1"/>
</dbReference>
<comment type="cofactor">
    <cofactor evidence="1">
        <name>Ca(2+)</name>
        <dbReference type="ChEBI" id="CHEBI:29108"/>
    </cofactor>
</comment>
<dbReference type="RefSeq" id="WP_415866819.1">
    <property type="nucleotide sequence ID" value="NZ_CP134537.1"/>
</dbReference>
<dbReference type="PANTHER" id="PTHR35803">
    <property type="entry name" value="GLUCAN 1,4-ALPHA-GLUCOSIDASE SUSB-RELATED"/>
    <property type="match status" value="1"/>
</dbReference>
<name>A0ABY9XX87_9FLAO</name>
<reference evidence="5 6" key="1">
    <citation type="submission" date="2023-09" db="EMBL/GenBank/DDBJ databases">
        <title>Thalassobella suaedae gen. nov., sp. nov., a marine bacterium of the family Flavobacteriaceae isolated from a halophyte Suaeda japonica.</title>
        <authorList>
            <person name="Lee S.Y."/>
            <person name="Hwang C.Y."/>
        </authorList>
    </citation>
    <scope>NUCLEOTIDE SEQUENCE [LARGE SCALE GENOMIC DNA]</scope>
    <source>
        <strain evidence="5 6">HL-DH14</strain>
    </source>
</reference>
<dbReference type="EMBL" id="CP134537">
    <property type="protein sequence ID" value="WNH10571.1"/>
    <property type="molecule type" value="Genomic_DNA"/>
</dbReference>
<dbReference type="InterPro" id="IPR029486">
    <property type="entry name" value="GH97_N"/>
</dbReference>
<dbReference type="InterPro" id="IPR052720">
    <property type="entry name" value="Glycosyl_hydrolase_97"/>
</dbReference>
<evidence type="ECO:0000256" key="1">
    <source>
        <dbReference type="ARBA" id="ARBA00001913"/>
    </source>
</evidence>
<dbReference type="GO" id="GO:0016787">
    <property type="term" value="F:hydrolase activity"/>
    <property type="evidence" value="ECO:0007669"/>
    <property type="project" value="UniProtKB-KW"/>
</dbReference>
<sequence length="205" mass="23974">MIKRIIYFIVILAFSFGAKAQIEHSSLKEIESPNGQLKFQFYQKEVEGAVTQMYYQVSFNDQPVVLESELGILIENNLFESALGIENDSSKKWCENLELKSVDRDTVNKTWQPVYGERNLIKDNYNQLVLHFSKFDESAELVEGHFETGYDKRRSYKMDVIVRVYDEGVAFRYHFPETSNGLFLHIVGEQTSYTLPEETMAYYER</sequence>
<dbReference type="Pfam" id="PF14508">
    <property type="entry name" value="GH97_N"/>
    <property type="match status" value="1"/>
</dbReference>
<dbReference type="InterPro" id="IPR014718">
    <property type="entry name" value="GH-type_carb-bd"/>
</dbReference>
<evidence type="ECO:0000256" key="3">
    <source>
        <dbReference type="ARBA" id="ARBA00022837"/>
    </source>
</evidence>
<evidence type="ECO:0000259" key="4">
    <source>
        <dbReference type="Pfam" id="PF14508"/>
    </source>
</evidence>
<dbReference type="Proteomes" id="UP001302806">
    <property type="component" value="Chromosome"/>
</dbReference>
<keyword evidence="3" id="KW-0106">Calcium</keyword>
<dbReference type="PANTHER" id="PTHR35803:SF3">
    <property type="entry name" value="ALPHA-GLUCOSIDASE"/>
    <property type="match status" value="1"/>
</dbReference>
<keyword evidence="5" id="KW-0378">Hydrolase</keyword>
<evidence type="ECO:0000313" key="6">
    <source>
        <dbReference type="Proteomes" id="UP001302806"/>
    </source>
</evidence>
<organism evidence="5 6">
    <name type="scientific">Thalassobellus suaedae</name>
    <dbReference type="NCBI Taxonomy" id="3074124"/>
    <lineage>
        <taxon>Bacteria</taxon>
        <taxon>Pseudomonadati</taxon>
        <taxon>Bacteroidota</taxon>
        <taxon>Flavobacteriia</taxon>
        <taxon>Flavobacteriales</taxon>
        <taxon>Flavobacteriaceae</taxon>
        <taxon>Thalassobellus</taxon>
    </lineage>
</organism>
<accession>A0ABY9XX87</accession>
<feature type="domain" description="Glycosyl-hydrolase 97 N-terminal" evidence="4">
    <location>
        <begin position="30"/>
        <end position="203"/>
    </location>
</feature>
<evidence type="ECO:0000256" key="2">
    <source>
        <dbReference type="ARBA" id="ARBA00011245"/>
    </source>
</evidence>
<proteinExistence type="predicted"/>
<evidence type="ECO:0000313" key="5">
    <source>
        <dbReference type="EMBL" id="WNH10571.1"/>
    </source>
</evidence>